<evidence type="ECO:0000256" key="5">
    <source>
        <dbReference type="ARBA" id="ARBA00023136"/>
    </source>
</evidence>
<evidence type="ECO:0000256" key="2">
    <source>
        <dbReference type="ARBA" id="ARBA00022475"/>
    </source>
</evidence>
<keyword evidence="3 7" id="KW-0812">Transmembrane</keyword>
<feature type="transmembrane region" description="Helical" evidence="7">
    <location>
        <begin position="481"/>
        <end position="506"/>
    </location>
</feature>
<dbReference type="InterPro" id="IPR051542">
    <property type="entry name" value="Hydrogenase_cytochrome"/>
</dbReference>
<dbReference type="PANTHER" id="PTHR30485:SF0">
    <property type="entry name" value="NI_FE-HYDROGENASE 1 B-TYPE CYTOCHROME SUBUNIT-RELATED"/>
    <property type="match status" value="1"/>
</dbReference>
<dbReference type="Gene3D" id="1.20.950.20">
    <property type="entry name" value="Transmembrane di-heme cytochromes, Chain C"/>
    <property type="match status" value="1"/>
</dbReference>
<reference evidence="9 10" key="1">
    <citation type="submission" date="2023-11" db="EMBL/GenBank/DDBJ databases">
        <title>Genome sequence of Microbacterium rhizosphaerae KACC 19337.</title>
        <authorList>
            <person name="Choi H."/>
            <person name="Kim S."/>
            <person name="Kim Y."/>
            <person name="Kwon S.-W."/>
            <person name="Heo J."/>
        </authorList>
    </citation>
    <scope>NUCLEOTIDE SEQUENCE [LARGE SCALE GENOMIC DNA]</scope>
    <source>
        <strain evidence="9 10">KACC 19337</strain>
    </source>
</reference>
<keyword evidence="5 7" id="KW-0472">Membrane</keyword>
<feature type="transmembrane region" description="Helical" evidence="7">
    <location>
        <begin position="635"/>
        <end position="654"/>
    </location>
</feature>
<evidence type="ECO:0000259" key="8">
    <source>
        <dbReference type="Pfam" id="PF01292"/>
    </source>
</evidence>
<dbReference type="RefSeq" id="WP_320943066.1">
    <property type="nucleotide sequence ID" value="NZ_BAABEU010000011.1"/>
</dbReference>
<evidence type="ECO:0000256" key="7">
    <source>
        <dbReference type="SAM" id="Phobius"/>
    </source>
</evidence>
<dbReference type="PANTHER" id="PTHR30485">
    <property type="entry name" value="NI/FE-HYDROGENASE 1 B-TYPE CYTOCHROME SUBUNIT"/>
    <property type="match status" value="1"/>
</dbReference>
<gene>
    <name evidence="9" type="ORF">SM116_03430</name>
</gene>
<feature type="domain" description="Cytochrome b561 bacterial/Ni-hydrogenase" evidence="8">
    <location>
        <begin position="434"/>
        <end position="620"/>
    </location>
</feature>
<evidence type="ECO:0000256" key="6">
    <source>
        <dbReference type="SAM" id="MobiDB-lite"/>
    </source>
</evidence>
<feature type="region of interest" description="Disordered" evidence="6">
    <location>
        <begin position="256"/>
        <end position="341"/>
    </location>
</feature>
<feature type="region of interest" description="Disordered" evidence="6">
    <location>
        <begin position="186"/>
        <end position="219"/>
    </location>
</feature>
<feature type="region of interest" description="Disordered" evidence="6">
    <location>
        <begin position="1"/>
        <end position="41"/>
    </location>
</feature>
<name>A0ABZ0SN04_9MICO</name>
<organism evidence="9 10">
    <name type="scientific">Microbacterium rhizosphaerae</name>
    <dbReference type="NCBI Taxonomy" id="1678237"/>
    <lineage>
        <taxon>Bacteria</taxon>
        <taxon>Bacillati</taxon>
        <taxon>Actinomycetota</taxon>
        <taxon>Actinomycetes</taxon>
        <taxon>Micrococcales</taxon>
        <taxon>Microbacteriaceae</taxon>
        <taxon>Microbacterium</taxon>
    </lineage>
</organism>
<feature type="compositionally biased region" description="Low complexity" evidence="6">
    <location>
        <begin position="269"/>
        <end position="289"/>
    </location>
</feature>
<feature type="transmembrane region" description="Helical" evidence="7">
    <location>
        <begin position="593"/>
        <end position="615"/>
    </location>
</feature>
<protein>
    <submittedName>
        <fullName evidence="9">Cytochrome b/b6 domain-containing protein</fullName>
    </submittedName>
</protein>
<evidence type="ECO:0000256" key="1">
    <source>
        <dbReference type="ARBA" id="ARBA00004651"/>
    </source>
</evidence>
<keyword evidence="4 7" id="KW-1133">Transmembrane helix</keyword>
<dbReference type="InterPro" id="IPR016174">
    <property type="entry name" value="Di-haem_cyt_TM"/>
</dbReference>
<feature type="transmembrane region" description="Helical" evidence="7">
    <location>
        <begin position="551"/>
        <end position="572"/>
    </location>
</feature>
<evidence type="ECO:0000256" key="3">
    <source>
        <dbReference type="ARBA" id="ARBA00022692"/>
    </source>
</evidence>
<feature type="compositionally biased region" description="Low complexity" evidence="6">
    <location>
        <begin position="312"/>
        <end position="335"/>
    </location>
</feature>
<dbReference type="Pfam" id="PF01292">
    <property type="entry name" value="Ni_hydr_CYTB"/>
    <property type="match status" value="1"/>
</dbReference>
<evidence type="ECO:0000313" key="9">
    <source>
        <dbReference type="EMBL" id="WPR90354.1"/>
    </source>
</evidence>
<accession>A0ABZ0SN04</accession>
<keyword evidence="10" id="KW-1185">Reference proteome</keyword>
<dbReference type="InterPro" id="IPR011577">
    <property type="entry name" value="Cyt_b561_bac/Ni-Hgenase"/>
</dbReference>
<evidence type="ECO:0000256" key="4">
    <source>
        <dbReference type="ARBA" id="ARBA00022989"/>
    </source>
</evidence>
<comment type="subcellular location">
    <subcellularLocation>
        <location evidence="1">Cell membrane</location>
        <topology evidence="1">Multi-pass membrane protein</topology>
    </subcellularLocation>
</comment>
<dbReference type="EMBL" id="CP139368">
    <property type="protein sequence ID" value="WPR90354.1"/>
    <property type="molecule type" value="Genomic_DNA"/>
</dbReference>
<feature type="transmembrane region" description="Helical" evidence="7">
    <location>
        <begin position="382"/>
        <end position="408"/>
    </location>
</feature>
<proteinExistence type="predicted"/>
<sequence length="672" mass="69884">MATFGAVVRRGLPRTRGGEPWPAGGDAPPAAPAAPVASPATPVAAPAAPVAELVEASSAAPVAAPAAPVAELVEASPAAPAAPVAELVEASSVRRGLPRVKGGEPWPPAALRQAQGPASAAAVTPVAELVEASPAEPAAPVAELVEASPAAPVTPVAELVEASSAEPAAPVMPVAELVEASPVRRGLPRVKGGEPWPPAALRQAQGPGSAAAALRQAQGPASAAPVTPVAELVEASSAGPATPVAELVEASSVRRGLPRVKGGEPWPPAALRQAQGPASAAAALRQAQGPGSGAAALRQAQGPASAAPALRQAQGPASAAASTPAATTALAEPTGPLEPLPFPRTVFPGAAALRWNADRRTRKAPIAAPEPQRIGPFTRLQWAGAVIVGGAALLFAAGMAVLFVRWFLSLTFMQDFLHTYPGAYPLPATAPVGFPAWLNWQHFFNVFFMVLIIRTGLTVRGEKRPSVFWSPKGNPKRKISLTLWFHQSLDLLWIINGVIFIVLLFVTGQWMRIIPTSWTVIPNAISAALQYVSLNWPTEDGWVNYNSLQQLAYFATVFIAAPLAIATGVRMSGVWPKNAKRLSQAYPVEWARAVHFPVMLYFVLFIIVHVALVFATGALRNLNHMYAASDAVNWVGFWIFVASLVVIAAAWVAARPLVLAPIARLFGKVSGR</sequence>
<evidence type="ECO:0000313" key="10">
    <source>
        <dbReference type="Proteomes" id="UP001323798"/>
    </source>
</evidence>
<keyword evidence="2" id="KW-1003">Cell membrane</keyword>
<dbReference type="Proteomes" id="UP001323798">
    <property type="component" value="Chromosome"/>
</dbReference>
<feature type="compositionally biased region" description="Low complexity" evidence="6">
    <location>
        <begin position="207"/>
        <end position="219"/>
    </location>
</feature>
<dbReference type="SUPFAM" id="SSF81342">
    <property type="entry name" value="Transmembrane di-heme cytochromes"/>
    <property type="match status" value="1"/>
</dbReference>